<evidence type="ECO:0000313" key="9">
    <source>
        <dbReference type="EMBL" id="KAA9381566.1"/>
    </source>
</evidence>
<dbReference type="NCBIfam" id="NF038138">
    <property type="entry name" value="phena_PhzG"/>
    <property type="match status" value="1"/>
</dbReference>
<comment type="similarity">
    <text evidence="1">Belongs to the pyridoxamine 5'-phosphate oxidase family.</text>
</comment>
<dbReference type="InterPro" id="IPR053451">
    <property type="entry name" value="Phenazine_biosynth_oxidase"/>
</dbReference>
<sequence length="211" mass="23354">MTAHADTLSGDAGLALPEFDAPPADPIALLTEWLDSAVERQVREPLVVSLSSADADGRPSSRMILLKGVSERGLLFGSHHGSRKGRNFAQRPWGAMTFYWRETLQQITVDGPVERIGDEESDELFHARPRAAQATTAASQQSHPLDDAQELRDRAGKLAAGDAPVARPAGWGGYRLVPHRIEFWHGSPDRLHRRLAYRLIDGRWTAQRLQP</sequence>
<feature type="domain" description="Pyridoxine 5'-phosphate oxidase dimerisation C-terminal" evidence="8">
    <location>
        <begin position="171"/>
        <end position="211"/>
    </location>
</feature>
<dbReference type="AlphaFoldDB" id="A0A5J5K9M1"/>
<evidence type="ECO:0000256" key="3">
    <source>
        <dbReference type="ARBA" id="ARBA00022643"/>
    </source>
</evidence>
<evidence type="ECO:0000259" key="7">
    <source>
        <dbReference type="Pfam" id="PF01243"/>
    </source>
</evidence>
<reference evidence="9 10" key="1">
    <citation type="submission" date="2019-09" db="EMBL/GenBank/DDBJ databases">
        <title>Screening of Novel Bioactive Compounds from Soil-Associated.</title>
        <authorList>
            <person name="Gong X."/>
        </authorList>
    </citation>
    <scope>NUCLEOTIDE SEQUENCE [LARGE SCALE GENOMIC DNA]</scope>
    <source>
        <strain evidence="9 10">Gxj-6</strain>
    </source>
</reference>
<feature type="domain" description="Pyridoxamine 5'-phosphate oxidase N-terminal" evidence="7">
    <location>
        <begin position="35"/>
        <end position="155"/>
    </location>
</feature>
<dbReference type="SUPFAM" id="SSF50475">
    <property type="entry name" value="FMN-binding split barrel"/>
    <property type="match status" value="1"/>
</dbReference>
<dbReference type="InterPro" id="IPR019576">
    <property type="entry name" value="Pyridoxamine_oxidase_dimer_C"/>
</dbReference>
<keyword evidence="4 9" id="KW-0560">Oxidoreductase</keyword>
<comment type="cofactor">
    <cofactor evidence="6">
        <name>FMN</name>
        <dbReference type="ChEBI" id="CHEBI:58210"/>
    </cofactor>
    <text evidence="6">Binds 1 FMN per subunit.</text>
</comment>
<organism evidence="9 10">
    <name type="scientific">Microbispora cellulosiformans</name>
    <dbReference type="NCBI Taxonomy" id="2614688"/>
    <lineage>
        <taxon>Bacteria</taxon>
        <taxon>Bacillati</taxon>
        <taxon>Actinomycetota</taxon>
        <taxon>Actinomycetes</taxon>
        <taxon>Streptosporangiales</taxon>
        <taxon>Streptosporangiaceae</taxon>
        <taxon>Microbispora</taxon>
    </lineage>
</organism>
<dbReference type="InterPro" id="IPR000659">
    <property type="entry name" value="Pyridox_Oxase"/>
</dbReference>
<dbReference type="GO" id="GO:0008615">
    <property type="term" value="P:pyridoxine biosynthetic process"/>
    <property type="evidence" value="ECO:0007669"/>
    <property type="project" value="UniProtKB-UniRule"/>
</dbReference>
<keyword evidence="10" id="KW-1185">Reference proteome</keyword>
<comment type="caution">
    <text evidence="9">The sequence shown here is derived from an EMBL/GenBank/DDBJ whole genome shotgun (WGS) entry which is preliminary data.</text>
</comment>
<evidence type="ECO:0000256" key="5">
    <source>
        <dbReference type="NCBIfam" id="TIGR00558"/>
    </source>
</evidence>
<gene>
    <name evidence="9" type="primary">pdxH</name>
    <name evidence="9" type="ORF">F5972_01645</name>
</gene>
<dbReference type="NCBIfam" id="NF004231">
    <property type="entry name" value="PRK05679.1"/>
    <property type="match status" value="1"/>
</dbReference>
<name>A0A5J5K9M1_9ACTN</name>
<evidence type="ECO:0000256" key="6">
    <source>
        <dbReference type="PIRSR" id="PIRSR000190-2"/>
    </source>
</evidence>
<dbReference type="RefSeq" id="WP_150930365.1">
    <property type="nucleotide sequence ID" value="NZ_VYTZ01000001.1"/>
</dbReference>
<dbReference type="GO" id="GO:0010181">
    <property type="term" value="F:FMN binding"/>
    <property type="evidence" value="ECO:0007669"/>
    <property type="project" value="UniProtKB-UniRule"/>
</dbReference>
<dbReference type="Pfam" id="PF10590">
    <property type="entry name" value="PNP_phzG_C"/>
    <property type="match status" value="1"/>
</dbReference>
<dbReference type="PANTHER" id="PTHR10851:SF0">
    <property type="entry name" value="PYRIDOXINE-5'-PHOSPHATE OXIDASE"/>
    <property type="match status" value="1"/>
</dbReference>
<accession>A0A5J5K9M1</accession>
<dbReference type="PANTHER" id="PTHR10851">
    <property type="entry name" value="PYRIDOXINE-5-PHOSPHATE OXIDASE"/>
    <property type="match status" value="1"/>
</dbReference>
<feature type="binding site" evidence="6">
    <location>
        <begin position="62"/>
        <end position="67"/>
    </location>
    <ligand>
        <name>FMN</name>
        <dbReference type="ChEBI" id="CHEBI:58210"/>
    </ligand>
</feature>
<dbReference type="PIRSF" id="PIRSF000190">
    <property type="entry name" value="Pyd_amn-ph_oxd"/>
    <property type="match status" value="1"/>
</dbReference>
<dbReference type="Proteomes" id="UP000327011">
    <property type="component" value="Unassembled WGS sequence"/>
</dbReference>
<proteinExistence type="inferred from homology"/>
<feature type="binding site" evidence="6">
    <location>
        <position position="184"/>
    </location>
    <ligand>
        <name>FMN</name>
        <dbReference type="ChEBI" id="CHEBI:58210"/>
    </ligand>
</feature>
<dbReference type="GO" id="GO:0004733">
    <property type="term" value="F:pyridoxamine phosphate oxidase activity"/>
    <property type="evidence" value="ECO:0007669"/>
    <property type="project" value="UniProtKB-UniRule"/>
</dbReference>
<evidence type="ECO:0000256" key="4">
    <source>
        <dbReference type="ARBA" id="ARBA00023002"/>
    </source>
</evidence>
<feature type="binding site" evidence="6">
    <location>
        <begin position="141"/>
        <end position="142"/>
    </location>
    <ligand>
        <name>FMN</name>
        <dbReference type="ChEBI" id="CHEBI:58210"/>
    </ligand>
</feature>
<feature type="binding site" evidence="6">
    <location>
        <position position="194"/>
    </location>
    <ligand>
        <name>FMN</name>
        <dbReference type="ChEBI" id="CHEBI:58210"/>
    </ligand>
</feature>
<dbReference type="InterPro" id="IPR012349">
    <property type="entry name" value="Split_barrel_FMN-bd"/>
</dbReference>
<keyword evidence="3 6" id="KW-0288">FMN</keyword>
<protein>
    <recommendedName>
        <fullName evidence="5">Pyridoxamine 5'-phosphate oxidase</fullName>
        <ecNumber evidence="5">1.4.3.5</ecNumber>
    </recommendedName>
</protein>
<evidence type="ECO:0000259" key="8">
    <source>
        <dbReference type="Pfam" id="PF10590"/>
    </source>
</evidence>
<keyword evidence="2" id="KW-0285">Flavoprotein</keyword>
<evidence type="ECO:0000256" key="1">
    <source>
        <dbReference type="ARBA" id="ARBA00007301"/>
    </source>
</evidence>
<feature type="binding site" evidence="6">
    <location>
        <position position="106"/>
    </location>
    <ligand>
        <name>FMN</name>
        <dbReference type="ChEBI" id="CHEBI:58210"/>
    </ligand>
</feature>
<feature type="binding site" evidence="6">
    <location>
        <position position="84"/>
    </location>
    <ligand>
        <name>FMN</name>
        <dbReference type="ChEBI" id="CHEBI:58210"/>
    </ligand>
</feature>
<evidence type="ECO:0000256" key="2">
    <source>
        <dbReference type="ARBA" id="ARBA00022630"/>
    </source>
</evidence>
<dbReference type="Pfam" id="PF01243">
    <property type="entry name" value="PNPOx_N"/>
    <property type="match status" value="1"/>
</dbReference>
<dbReference type="NCBIfam" id="TIGR00558">
    <property type="entry name" value="pdxH"/>
    <property type="match status" value="1"/>
</dbReference>
<feature type="binding site" evidence="6">
    <location>
        <position position="83"/>
    </location>
    <ligand>
        <name>FMN</name>
        <dbReference type="ChEBI" id="CHEBI:58210"/>
    </ligand>
</feature>
<dbReference type="EMBL" id="VYTZ01000001">
    <property type="protein sequence ID" value="KAA9381566.1"/>
    <property type="molecule type" value="Genomic_DNA"/>
</dbReference>
<dbReference type="EC" id="1.4.3.5" evidence="5"/>
<evidence type="ECO:0000313" key="10">
    <source>
        <dbReference type="Proteomes" id="UP000327011"/>
    </source>
</evidence>
<dbReference type="Gene3D" id="2.30.110.10">
    <property type="entry name" value="Electron Transport, Fmn-binding Protein, Chain A"/>
    <property type="match status" value="1"/>
</dbReference>
<dbReference type="InterPro" id="IPR011576">
    <property type="entry name" value="Pyridox_Oxase_N"/>
</dbReference>